<protein>
    <submittedName>
        <fullName evidence="3">BQ2448_7547 protein</fullName>
    </submittedName>
</protein>
<proteinExistence type="predicted"/>
<evidence type="ECO:0000313" key="3">
    <source>
        <dbReference type="EMBL" id="SCV74518.1"/>
    </source>
</evidence>
<feature type="region of interest" description="Disordered" evidence="1">
    <location>
        <begin position="103"/>
        <end position="216"/>
    </location>
</feature>
<dbReference type="OrthoDB" id="10442274at2759"/>
<keyword evidence="4" id="KW-1185">Reference proteome</keyword>
<sequence length="349" mass="38491">MRSRRLEWRHRQLDNNDPNFPRDKLKLKLGSDAALAPTNRSLKPVHEFTHAYLRRKWEDEHHVALTRLVKAYENAGQEIDWEEVGSQIGRSATAAISKWKRLEHTKTVPRVPGSKKRPRGVSSSSSSLSAAGAALSGLSLPSNASSGPMSPSSGASRKTSGKRAQARQTTLKETRRTIKLTTSDQETGSAPTASKGVKCRSEAQTPGAEADEREPKLIAIKEDTPVSSVEVFVERKAVHAPFEPAGASSFKEPLVRTSAPTSSLHIAPSFRPWTPSEDFSLVYSVILCGEQSWDVVMNERAPETQHHPPYASDQGRSLPSLRECGRSVDEVVSRWFSNWRTRVAEHGGE</sequence>
<accession>A0A238FTG5</accession>
<name>A0A238FTG5_9BASI</name>
<evidence type="ECO:0000313" key="4">
    <source>
        <dbReference type="Proteomes" id="UP000198372"/>
    </source>
</evidence>
<dbReference type="AlphaFoldDB" id="A0A238FTG5"/>
<dbReference type="PROSITE" id="PS50090">
    <property type="entry name" value="MYB_LIKE"/>
    <property type="match status" value="1"/>
</dbReference>
<organism evidence="3 4">
    <name type="scientific">Microbotryum intermedium</name>
    <dbReference type="NCBI Taxonomy" id="269621"/>
    <lineage>
        <taxon>Eukaryota</taxon>
        <taxon>Fungi</taxon>
        <taxon>Dikarya</taxon>
        <taxon>Basidiomycota</taxon>
        <taxon>Pucciniomycotina</taxon>
        <taxon>Microbotryomycetes</taxon>
        <taxon>Microbotryales</taxon>
        <taxon>Microbotryaceae</taxon>
        <taxon>Microbotryum</taxon>
    </lineage>
</organism>
<feature type="domain" description="Myb-like" evidence="2">
    <location>
        <begin position="54"/>
        <end position="103"/>
    </location>
</feature>
<dbReference type="Proteomes" id="UP000198372">
    <property type="component" value="Unassembled WGS sequence"/>
</dbReference>
<dbReference type="EMBL" id="FMSP01000023">
    <property type="protein sequence ID" value="SCV74518.1"/>
    <property type="molecule type" value="Genomic_DNA"/>
</dbReference>
<reference evidence="4" key="1">
    <citation type="submission" date="2016-09" db="EMBL/GenBank/DDBJ databases">
        <authorList>
            <person name="Jeantristanb JTB J.-T."/>
            <person name="Ricardo R."/>
        </authorList>
    </citation>
    <scope>NUCLEOTIDE SEQUENCE [LARGE SCALE GENOMIC DNA]</scope>
</reference>
<dbReference type="InterPro" id="IPR001005">
    <property type="entry name" value="SANT/Myb"/>
</dbReference>
<dbReference type="SMART" id="SM00717">
    <property type="entry name" value="SANT"/>
    <property type="match status" value="2"/>
</dbReference>
<feature type="compositionally biased region" description="Low complexity" evidence="1">
    <location>
        <begin position="122"/>
        <end position="156"/>
    </location>
</feature>
<evidence type="ECO:0000256" key="1">
    <source>
        <dbReference type="SAM" id="MobiDB-lite"/>
    </source>
</evidence>
<evidence type="ECO:0000259" key="2">
    <source>
        <dbReference type="PROSITE" id="PS50090"/>
    </source>
</evidence>
<gene>
    <name evidence="3" type="ORF">BQ2448_7547</name>
</gene>
<feature type="compositionally biased region" description="Polar residues" evidence="1">
    <location>
        <begin position="179"/>
        <end position="192"/>
    </location>
</feature>